<feature type="transmembrane region" description="Helical" evidence="1">
    <location>
        <begin position="122"/>
        <end position="139"/>
    </location>
</feature>
<dbReference type="AlphaFoldDB" id="A0A4D6LK95"/>
<organism evidence="2 3">
    <name type="scientific">Vigna unguiculata</name>
    <name type="common">Cowpea</name>
    <dbReference type="NCBI Taxonomy" id="3917"/>
    <lineage>
        <taxon>Eukaryota</taxon>
        <taxon>Viridiplantae</taxon>
        <taxon>Streptophyta</taxon>
        <taxon>Embryophyta</taxon>
        <taxon>Tracheophyta</taxon>
        <taxon>Spermatophyta</taxon>
        <taxon>Magnoliopsida</taxon>
        <taxon>eudicotyledons</taxon>
        <taxon>Gunneridae</taxon>
        <taxon>Pentapetalae</taxon>
        <taxon>rosids</taxon>
        <taxon>fabids</taxon>
        <taxon>Fabales</taxon>
        <taxon>Fabaceae</taxon>
        <taxon>Papilionoideae</taxon>
        <taxon>50 kb inversion clade</taxon>
        <taxon>NPAAA clade</taxon>
        <taxon>indigoferoid/millettioid clade</taxon>
        <taxon>Phaseoleae</taxon>
        <taxon>Vigna</taxon>
    </lineage>
</organism>
<evidence type="ECO:0000313" key="2">
    <source>
        <dbReference type="EMBL" id="QCD88928.1"/>
    </source>
</evidence>
<keyword evidence="1" id="KW-0472">Membrane</keyword>
<feature type="transmembrane region" description="Helical" evidence="1">
    <location>
        <begin position="9"/>
        <end position="31"/>
    </location>
</feature>
<keyword evidence="1" id="KW-0812">Transmembrane</keyword>
<feature type="transmembrane region" description="Helical" evidence="1">
    <location>
        <begin position="43"/>
        <end position="69"/>
    </location>
</feature>
<dbReference type="Pfam" id="PF06966">
    <property type="entry name" value="DUF1295"/>
    <property type="match status" value="1"/>
</dbReference>
<dbReference type="PANTHER" id="PTHR32251">
    <property type="entry name" value="3-OXO-5-ALPHA-STEROID 4-DEHYDROGENASE"/>
    <property type="match status" value="1"/>
</dbReference>
<keyword evidence="1" id="KW-1133">Transmembrane helix</keyword>
<reference evidence="2 3" key="1">
    <citation type="submission" date="2019-04" db="EMBL/GenBank/DDBJ databases">
        <title>An improved genome assembly and genetic linkage map for asparagus bean, Vigna unguiculata ssp. sesquipedialis.</title>
        <authorList>
            <person name="Xia Q."/>
            <person name="Zhang R."/>
            <person name="Dong Y."/>
        </authorList>
    </citation>
    <scope>NUCLEOTIDE SEQUENCE [LARGE SCALE GENOMIC DNA]</scope>
    <source>
        <tissue evidence="2">Leaf</tissue>
    </source>
</reference>
<dbReference type="InterPro" id="IPR010721">
    <property type="entry name" value="UstE-like"/>
</dbReference>
<proteinExistence type="predicted"/>
<dbReference type="Proteomes" id="UP000501690">
    <property type="component" value="Linkage Group LG3"/>
</dbReference>
<keyword evidence="3" id="KW-1185">Reference proteome</keyword>
<accession>A0A4D6LK95</accession>
<protein>
    <submittedName>
        <fullName evidence="2">Uncharacterized protein</fullName>
    </submittedName>
</protein>
<name>A0A4D6LK95_VIGUN</name>
<sequence>MATLIDSHFLAFTALITIDYQFLFFDITALLKFDKVTDFSGILILYCTLTFSLISKGSTNFITIAVLTLVIKGSLYFRQIILTLFVGIWGIRLALFLLFRYVYVWTVSLPVTLVNASDRNPFLHVVDVIGWILARWLVIDNDP</sequence>
<dbReference type="EMBL" id="CP039347">
    <property type="protein sequence ID" value="QCD88928.1"/>
    <property type="molecule type" value="Genomic_DNA"/>
</dbReference>
<evidence type="ECO:0000256" key="1">
    <source>
        <dbReference type="SAM" id="Phobius"/>
    </source>
</evidence>
<dbReference type="PANTHER" id="PTHR32251:SF15">
    <property type="entry name" value="3-OXO-5-ALPHA-STEROID 4-DEHYDROGENASE (DUF1295)"/>
    <property type="match status" value="1"/>
</dbReference>
<evidence type="ECO:0000313" key="3">
    <source>
        <dbReference type="Proteomes" id="UP000501690"/>
    </source>
</evidence>
<feature type="transmembrane region" description="Helical" evidence="1">
    <location>
        <begin position="81"/>
        <end position="102"/>
    </location>
</feature>
<dbReference type="GO" id="GO:0016020">
    <property type="term" value="C:membrane"/>
    <property type="evidence" value="ECO:0007669"/>
    <property type="project" value="TreeGrafter"/>
</dbReference>
<gene>
    <name evidence="2" type="ORF">DEO72_LG3g3480</name>
</gene>